<sequence>MKRMQMDSWISFFSISIAFDFFSMAQVAELFAHLEEEEEEEETDDVEDDDDDDDDESLDLAPLCSPTFVANPFGSVFSTGRRISSSSSVDTILSEFFDEHPIFPHDRLDRVPPPPPLDLETLDSRDFRVLDVDDDYLSLDEGEDEEVGNEIFVTGRIDCDESSGCGLQIVDLGSDSDSLEEERVMSIEDSNCARDRDPVDLTLPLCWDFLRIEEERRDPSEDFEWEEVDDRLDDRGVLSMMVGIDDDETSSGSQLELEEARQLEEEEEEGFVESDRNVDWEVLLEISDSGITRSSPSAFMDHVEAISDFGDDSEDFVNPLYEEFPIGQVADHDSMTRACPPAAKMVVENLPSIMLTLEDLADNATLCAVCKDAFSVGEKAKQLPCSHWYHQDCILPWFGIRNTCPVCRYELPTDDPEYERSKARRQAGGAVNNEESLLRADFEVLSEG</sequence>
<keyword evidence="13" id="KW-1185">Reference proteome</keyword>
<dbReference type="EC" id="2.3.2.27" evidence="2"/>
<dbReference type="PANTHER" id="PTHR15710">
    <property type="entry name" value="E3 UBIQUITIN-PROTEIN LIGASE PRAJA"/>
    <property type="match status" value="1"/>
</dbReference>
<feature type="signal peptide" evidence="10">
    <location>
        <begin position="1"/>
        <end position="25"/>
    </location>
</feature>
<dbReference type="EMBL" id="KZ451971">
    <property type="protein sequence ID" value="PKA56585.1"/>
    <property type="molecule type" value="Genomic_DNA"/>
</dbReference>
<dbReference type="Gene3D" id="3.30.40.10">
    <property type="entry name" value="Zinc/RING finger domain, C3HC4 (zinc finger)"/>
    <property type="match status" value="1"/>
</dbReference>
<dbReference type="OrthoDB" id="8062037at2759"/>
<dbReference type="SUPFAM" id="SSF57850">
    <property type="entry name" value="RING/U-box"/>
    <property type="match status" value="1"/>
</dbReference>
<dbReference type="GO" id="GO:0016567">
    <property type="term" value="P:protein ubiquitination"/>
    <property type="evidence" value="ECO:0007669"/>
    <property type="project" value="TreeGrafter"/>
</dbReference>
<evidence type="ECO:0000256" key="5">
    <source>
        <dbReference type="ARBA" id="ARBA00022771"/>
    </source>
</evidence>
<dbReference type="PROSITE" id="PS50089">
    <property type="entry name" value="ZF_RING_2"/>
    <property type="match status" value="1"/>
</dbReference>
<evidence type="ECO:0000256" key="7">
    <source>
        <dbReference type="ARBA" id="ARBA00022833"/>
    </source>
</evidence>
<evidence type="ECO:0000313" key="13">
    <source>
        <dbReference type="Proteomes" id="UP000236161"/>
    </source>
</evidence>
<dbReference type="GO" id="GO:0061630">
    <property type="term" value="F:ubiquitin protein ligase activity"/>
    <property type="evidence" value="ECO:0007669"/>
    <property type="project" value="UniProtKB-EC"/>
</dbReference>
<dbReference type="InterPro" id="IPR013083">
    <property type="entry name" value="Znf_RING/FYVE/PHD"/>
</dbReference>
<keyword evidence="7" id="KW-0862">Zinc</keyword>
<dbReference type="AlphaFoldDB" id="A0A2I0AM75"/>
<feature type="region of interest" description="Disordered" evidence="9">
    <location>
        <begin position="35"/>
        <end position="61"/>
    </location>
</feature>
<dbReference type="FunFam" id="3.30.40.10:FF:000022">
    <property type="entry name" value="E3 ubiquitin-protein ligase RING1-like"/>
    <property type="match status" value="1"/>
</dbReference>
<dbReference type="PANTHER" id="PTHR15710:SF108">
    <property type="entry name" value="OS03G0286100 PROTEIN"/>
    <property type="match status" value="1"/>
</dbReference>
<dbReference type="GO" id="GO:0008270">
    <property type="term" value="F:zinc ion binding"/>
    <property type="evidence" value="ECO:0007669"/>
    <property type="project" value="UniProtKB-KW"/>
</dbReference>
<evidence type="ECO:0000256" key="6">
    <source>
        <dbReference type="ARBA" id="ARBA00022786"/>
    </source>
</evidence>
<evidence type="ECO:0000256" key="4">
    <source>
        <dbReference type="ARBA" id="ARBA00022723"/>
    </source>
</evidence>
<name>A0A2I0AM75_9ASPA</name>
<gene>
    <name evidence="12" type="primary">RING1</name>
    <name evidence="12" type="ORF">AXF42_Ash015358</name>
</gene>
<keyword evidence="10" id="KW-0732">Signal</keyword>
<keyword evidence="4" id="KW-0479">Metal-binding</keyword>
<evidence type="ECO:0000259" key="11">
    <source>
        <dbReference type="PROSITE" id="PS50089"/>
    </source>
</evidence>
<reference evidence="12 13" key="1">
    <citation type="journal article" date="2017" name="Nature">
        <title>The Apostasia genome and the evolution of orchids.</title>
        <authorList>
            <person name="Zhang G.Q."/>
            <person name="Liu K.W."/>
            <person name="Li Z."/>
            <person name="Lohaus R."/>
            <person name="Hsiao Y.Y."/>
            <person name="Niu S.C."/>
            <person name="Wang J.Y."/>
            <person name="Lin Y.C."/>
            <person name="Xu Q."/>
            <person name="Chen L.J."/>
            <person name="Yoshida K."/>
            <person name="Fujiwara S."/>
            <person name="Wang Z.W."/>
            <person name="Zhang Y.Q."/>
            <person name="Mitsuda N."/>
            <person name="Wang M."/>
            <person name="Liu G.H."/>
            <person name="Pecoraro L."/>
            <person name="Huang H.X."/>
            <person name="Xiao X.J."/>
            <person name="Lin M."/>
            <person name="Wu X.Y."/>
            <person name="Wu W.L."/>
            <person name="Chen Y.Y."/>
            <person name="Chang S.B."/>
            <person name="Sakamoto S."/>
            <person name="Ohme-Takagi M."/>
            <person name="Yagi M."/>
            <person name="Zeng S.J."/>
            <person name="Shen C.Y."/>
            <person name="Yeh C.M."/>
            <person name="Luo Y.B."/>
            <person name="Tsai W.C."/>
            <person name="Van de Peer Y."/>
            <person name="Liu Z.J."/>
        </authorList>
    </citation>
    <scope>NUCLEOTIDE SEQUENCE [LARGE SCALE GENOMIC DNA]</scope>
    <source>
        <strain evidence="13">cv. Shenzhen</strain>
        <tissue evidence="12">Stem</tissue>
    </source>
</reference>
<feature type="domain" description="RING-type" evidence="11">
    <location>
        <begin position="367"/>
        <end position="408"/>
    </location>
</feature>
<evidence type="ECO:0000256" key="9">
    <source>
        <dbReference type="SAM" id="MobiDB-lite"/>
    </source>
</evidence>
<dbReference type="GO" id="GO:0005737">
    <property type="term" value="C:cytoplasm"/>
    <property type="evidence" value="ECO:0007669"/>
    <property type="project" value="TreeGrafter"/>
</dbReference>
<dbReference type="SMART" id="SM00184">
    <property type="entry name" value="RING"/>
    <property type="match status" value="1"/>
</dbReference>
<comment type="catalytic activity">
    <reaction evidence="1">
        <text>S-ubiquitinyl-[E2 ubiquitin-conjugating enzyme]-L-cysteine + [acceptor protein]-L-lysine = [E2 ubiquitin-conjugating enzyme]-L-cysteine + N(6)-ubiquitinyl-[acceptor protein]-L-lysine.</text>
        <dbReference type="EC" id="2.3.2.27"/>
    </reaction>
</comment>
<keyword evidence="3" id="KW-0808">Transferase</keyword>
<evidence type="ECO:0000256" key="10">
    <source>
        <dbReference type="SAM" id="SignalP"/>
    </source>
</evidence>
<dbReference type="Proteomes" id="UP000236161">
    <property type="component" value="Unassembled WGS sequence"/>
</dbReference>
<accession>A0A2I0AM75</accession>
<keyword evidence="5 8" id="KW-0863">Zinc-finger</keyword>
<dbReference type="STRING" id="1088818.A0A2I0AM75"/>
<feature type="chain" id="PRO_5014141522" description="RING-type E3 ubiquitin transferase" evidence="10">
    <location>
        <begin position="26"/>
        <end position="448"/>
    </location>
</feature>
<feature type="compositionally biased region" description="Acidic residues" evidence="9">
    <location>
        <begin position="35"/>
        <end position="58"/>
    </location>
</feature>
<evidence type="ECO:0000313" key="12">
    <source>
        <dbReference type="EMBL" id="PKA56585.1"/>
    </source>
</evidence>
<protein>
    <recommendedName>
        <fullName evidence="2">RING-type E3 ubiquitin transferase</fullName>
        <ecNumber evidence="2">2.3.2.27</ecNumber>
    </recommendedName>
</protein>
<evidence type="ECO:0000256" key="8">
    <source>
        <dbReference type="PROSITE-ProRule" id="PRU00175"/>
    </source>
</evidence>
<keyword evidence="6" id="KW-0833">Ubl conjugation pathway</keyword>
<dbReference type="InterPro" id="IPR001841">
    <property type="entry name" value="Znf_RING"/>
</dbReference>
<organism evidence="12 13">
    <name type="scientific">Apostasia shenzhenica</name>
    <dbReference type="NCBI Taxonomy" id="1088818"/>
    <lineage>
        <taxon>Eukaryota</taxon>
        <taxon>Viridiplantae</taxon>
        <taxon>Streptophyta</taxon>
        <taxon>Embryophyta</taxon>
        <taxon>Tracheophyta</taxon>
        <taxon>Spermatophyta</taxon>
        <taxon>Magnoliopsida</taxon>
        <taxon>Liliopsida</taxon>
        <taxon>Asparagales</taxon>
        <taxon>Orchidaceae</taxon>
        <taxon>Apostasioideae</taxon>
        <taxon>Apostasia</taxon>
    </lineage>
</organism>
<evidence type="ECO:0000256" key="1">
    <source>
        <dbReference type="ARBA" id="ARBA00000900"/>
    </source>
</evidence>
<proteinExistence type="predicted"/>
<dbReference type="Pfam" id="PF13639">
    <property type="entry name" value="zf-RING_2"/>
    <property type="match status" value="1"/>
</dbReference>
<evidence type="ECO:0000256" key="2">
    <source>
        <dbReference type="ARBA" id="ARBA00012483"/>
    </source>
</evidence>
<evidence type="ECO:0000256" key="3">
    <source>
        <dbReference type="ARBA" id="ARBA00022679"/>
    </source>
</evidence>